<dbReference type="Pfam" id="PF05706">
    <property type="entry name" value="CDKN3"/>
    <property type="match status" value="1"/>
</dbReference>
<dbReference type="InterPro" id="IPR020422">
    <property type="entry name" value="TYR_PHOSPHATASE_DUAL_dom"/>
</dbReference>
<dbReference type="EMBL" id="CP000383">
    <property type="protein sequence ID" value="ABG59631.1"/>
    <property type="molecule type" value="Genomic_DNA"/>
</dbReference>
<dbReference type="CDD" id="cd14505">
    <property type="entry name" value="CDKN3-like"/>
    <property type="match status" value="1"/>
</dbReference>
<evidence type="ECO:0000259" key="5">
    <source>
        <dbReference type="PROSITE" id="PS50056"/>
    </source>
</evidence>
<dbReference type="InterPro" id="IPR029021">
    <property type="entry name" value="Prot-tyrosine_phosphatase-like"/>
</dbReference>
<dbReference type="EC" id="3.1.3.48" evidence="1"/>
<dbReference type="SMART" id="SM00195">
    <property type="entry name" value="DSPc"/>
    <property type="match status" value="1"/>
</dbReference>
<evidence type="ECO:0000259" key="4">
    <source>
        <dbReference type="PROSITE" id="PS50054"/>
    </source>
</evidence>
<evidence type="ECO:0000256" key="1">
    <source>
        <dbReference type="ARBA" id="ARBA00013064"/>
    </source>
</evidence>
<dbReference type="PANTHER" id="PTHR23339">
    <property type="entry name" value="TYROSINE SPECIFIC PROTEIN PHOSPHATASE AND DUAL SPECIFICITY PROTEIN PHOSPHATASE"/>
    <property type="match status" value="1"/>
</dbReference>
<reference evidence="6 7" key="1">
    <citation type="journal article" date="2007" name="Appl. Environ. Microbiol.">
        <title>Genome sequence of the cellulolytic gliding bacterium Cytophaga hutchinsonii.</title>
        <authorList>
            <person name="Xie G."/>
            <person name="Bruce D.C."/>
            <person name="Challacombe J.F."/>
            <person name="Chertkov O."/>
            <person name="Detter J.C."/>
            <person name="Gilna P."/>
            <person name="Han C.S."/>
            <person name="Lucas S."/>
            <person name="Misra M."/>
            <person name="Myers G.L."/>
            <person name="Richardson P."/>
            <person name="Tapia R."/>
            <person name="Thayer N."/>
            <person name="Thompson L.S."/>
            <person name="Brettin T.S."/>
            <person name="Henrissat B."/>
            <person name="Wilson D.B."/>
            <person name="McBride M.J."/>
        </authorList>
    </citation>
    <scope>NUCLEOTIDE SEQUENCE [LARGE SCALE GENOMIC DNA]</scope>
    <source>
        <strain evidence="7">ATCC 33406 / DSM 1761 / CIP 103989 / NBRC 15051 / NCIMB 9469 / D465</strain>
    </source>
</reference>
<feature type="domain" description="Tyrosine-protein phosphatase" evidence="4">
    <location>
        <begin position="288"/>
        <end position="438"/>
    </location>
</feature>
<sequence length="438" mass="50372">MGAGQASSFQKKFTGKEPVEKIQHYLHVVFKEQLGKLYTAKTHEKMNLLSYYEFDNISAGKLKASIGNVYQGNIEANEFILHANSFPNPLNFYKNDLDTYLKNNNMYAFQSYVHGDLNGANIIIDAQDNVWIIDFFHTHRGHVLKDLVKLENDLLYIFSEMHSESDFQEALKISEVLFAVSDLQASLPDITQTGITKPSFVRVYKTLSYLRSLYSDLVEWDRNPLQVFIAQLRYSMHSLIFDECNQWQKEWALYNSGKFSQIISNKFLETDKLRIDFIKSDKIDAHSLALTILPGRKDYSRDLSEDLKEIKEQQIDCVVSLITKDEMDMYGVPELLDVYKKQGVECLHVPVIDQKIPVKAEIERINAFINAQQKKHKKVLIHCVGGLGRSGLVAACYLKSLGYPSDDAIKIVREARSSRAIESTEQEKFVYDYNERTV</sequence>
<organism evidence="6 7">
    <name type="scientific">Cytophaga hutchinsonii (strain ATCC 33406 / DSM 1761 / CIP 103989 / NBRC 15051 / NCIMB 9469 / D465)</name>
    <dbReference type="NCBI Taxonomy" id="269798"/>
    <lineage>
        <taxon>Bacteria</taxon>
        <taxon>Pseudomonadati</taxon>
        <taxon>Bacteroidota</taxon>
        <taxon>Cytophagia</taxon>
        <taxon>Cytophagales</taxon>
        <taxon>Cytophagaceae</taxon>
        <taxon>Cytophaga</taxon>
    </lineage>
</organism>
<dbReference type="InterPro" id="IPR022778">
    <property type="entry name" value="CDKN3"/>
</dbReference>
<evidence type="ECO:0000256" key="2">
    <source>
        <dbReference type="ARBA" id="ARBA00022801"/>
    </source>
</evidence>
<evidence type="ECO:0000313" key="6">
    <source>
        <dbReference type="EMBL" id="ABG59631.1"/>
    </source>
</evidence>
<dbReference type="PROSITE" id="PS00383">
    <property type="entry name" value="TYR_PHOSPHATASE_1"/>
    <property type="match status" value="1"/>
</dbReference>
<keyword evidence="3" id="KW-0904">Protein phosphatase</keyword>
<accession>A0A6N4STC5</accession>
<protein>
    <recommendedName>
        <fullName evidence="1">protein-tyrosine-phosphatase</fullName>
        <ecNumber evidence="1">3.1.3.48</ecNumber>
    </recommendedName>
</protein>
<keyword evidence="2" id="KW-0378">Hydrolase</keyword>
<dbReference type="InterPro" id="IPR016130">
    <property type="entry name" value="Tyr_Pase_AS"/>
</dbReference>
<dbReference type="FunFam" id="3.90.190.10:FF:000157">
    <property type="entry name" value="Protein-tyrosine phosphatase"/>
    <property type="match status" value="1"/>
</dbReference>
<dbReference type="SUPFAM" id="SSF52799">
    <property type="entry name" value="(Phosphotyrosine protein) phosphatases II"/>
    <property type="match status" value="1"/>
</dbReference>
<keyword evidence="7" id="KW-1185">Reference proteome</keyword>
<proteinExistence type="predicted"/>
<dbReference type="Pfam" id="PF19974">
    <property type="entry name" value="TCAD9"/>
    <property type="match status" value="1"/>
</dbReference>
<dbReference type="InterPro" id="IPR050561">
    <property type="entry name" value="PTP"/>
</dbReference>
<name>A0A6N4STC5_CYTH3</name>
<dbReference type="Gene3D" id="3.90.190.10">
    <property type="entry name" value="Protein tyrosine phosphatase superfamily"/>
    <property type="match status" value="1"/>
</dbReference>
<evidence type="ECO:0000313" key="7">
    <source>
        <dbReference type="Proteomes" id="UP000001822"/>
    </source>
</evidence>
<dbReference type="InterPro" id="IPR045544">
    <property type="entry name" value="TCAD9"/>
</dbReference>
<dbReference type="InterPro" id="IPR011009">
    <property type="entry name" value="Kinase-like_dom_sf"/>
</dbReference>
<dbReference type="Proteomes" id="UP000001822">
    <property type="component" value="Chromosome"/>
</dbReference>
<gene>
    <name evidence="6" type="primary">yopH</name>
    <name evidence="6" type="ordered locus">CHU_2373</name>
</gene>
<dbReference type="InterPro" id="IPR000387">
    <property type="entry name" value="Tyr_Pase_dom"/>
</dbReference>
<dbReference type="AlphaFoldDB" id="A0A6N4STC5"/>
<dbReference type="PROSITE" id="PS50056">
    <property type="entry name" value="TYR_PHOSPHATASE_2"/>
    <property type="match status" value="1"/>
</dbReference>
<dbReference type="GO" id="GO:0004725">
    <property type="term" value="F:protein tyrosine phosphatase activity"/>
    <property type="evidence" value="ECO:0007669"/>
    <property type="project" value="UniProtKB-EC"/>
</dbReference>
<dbReference type="SUPFAM" id="SSF56112">
    <property type="entry name" value="Protein kinase-like (PK-like)"/>
    <property type="match status" value="1"/>
</dbReference>
<dbReference type="Gene3D" id="3.90.1200.10">
    <property type="match status" value="1"/>
</dbReference>
<dbReference type="PROSITE" id="PS50054">
    <property type="entry name" value="TYR_PHOSPHATASE_DUAL"/>
    <property type="match status" value="1"/>
</dbReference>
<evidence type="ECO:0000256" key="3">
    <source>
        <dbReference type="ARBA" id="ARBA00022912"/>
    </source>
</evidence>
<feature type="domain" description="Tyrosine specific protein phosphatases" evidence="5">
    <location>
        <begin position="359"/>
        <end position="427"/>
    </location>
</feature>
<dbReference type="KEGG" id="chu:CHU_2373"/>